<reference evidence="1" key="1">
    <citation type="submission" date="2014-09" db="EMBL/GenBank/DDBJ databases">
        <authorList>
            <person name="Magalhaes I.L.F."/>
            <person name="Oliveira U."/>
            <person name="Santos F.R."/>
            <person name="Vidigal T.H.D.A."/>
            <person name="Brescovit A.D."/>
            <person name="Santos A.J."/>
        </authorList>
    </citation>
    <scope>NUCLEOTIDE SEQUENCE</scope>
    <source>
        <tissue evidence="1">Shoot tissue taken approximately 20 cm above the soil surface</tissue>
    </source>
</reference>
<organism evidence="1">
    <name type="scientific">Arundo donax</name>
    <name type="common">Giant reed</name>
    <name type="synonym">Donax arundinaceus</name>
    <dbReference type="NCBI Taxonomy" id="35708"/>
    <lineage>
        <taxon>Eukaryota</taxon>
        <taxon>Viridiplantae</taxon>
        <taxon>Streptophyta</taxon>
        <taxon>Embryophyta</taxon>
        <taxon>Tracheophyta</taxon>
        <taxon>Spermatophyta</taxon>
        <taxon>Magnoliopsida</taxon>
        <taxon>Liliopsida</taxon>
        <taxon>Poales</taxon>
        <taxon>Poaceae</taxon>
        <taxon>PACMAD clade</taxon>
        <taxon>Arundinoideae</taxon>
        <taxon>Arundineae</taxon>
        <taxon>Arundo</taxon>
    </lineage>
</organism>
<protein>
    <submittedName>
        <fullName evidence="1">Uncharacterized protein</fullName>
    </submittedName>
</protein>
<accession>A0A0A8Y1B7</accession>
<dbReference type="EMBL" id="GBRH01279077">
    <property type="protein sequence ID" value="JAD18818.1"/>
    <property type="molecule type" value="Transcribed_RNA"/>
</dbReference>
<sequence>MTFGRKREIGSVMSQRRLKKRNYLGKVNLYSAAIYNLTQVQKMTE</sequence>
<dbReference type="AlphaFoldDB" id="A0A0A8Y1B7"/>
<name>A0A0A8Y1B7_ARUDO</name>
<reference evidence="1" key="2">
    <citation type="journal article" date="2015" name="Data Brief">
        <title>Shoot transcriptome of the giant reed, Arundo donax.</title>
        <authorList>
            <person name="Barrero R.A."/>
            <person name="Guerrero F.D."/>
            <person name="Moolhuijzen P."/>
            <person name="Goolsby J.A."/>
            <person name="Tidwell J."/>
            <person name="Bellgard S.E."/>
            <person name="Bellgard M.I."/>
        </authorList>
    </citation>
    <scope>NUCLEOTIDE SEQUENCE</scope>
    <source>
        <tissue evidence="1">Shoot tissue taken approximately 20 cm above the soil surface</tissue>
    </source>
</reference>
<proteinExistence type="predicted"/>
<evidence type="ECO:0000313" key="1">
    <source>
        <dbReference type="EMBL" id="JAD18818.1"/>
    </source>
</evidence>